<dbReference type="EMBL" id="JAGPYM010000097">
    <property type="protein sequence ID" value="KAH6867582.1"/>
    <property type="molecule type" value="Genomic_DNA"/>
</dbReference>
<dbReference type="Gene3D" id="3.40.50.720">
    <property type="entry name" value="NAD(P)-binding Rossmann-like Domain"/>
    <property type="match status" value="1"/>
</dbReference>
<feature type="domain" description="NAD-dependent epimerase/dehydratase" evidence="4">
    <location>
        <begin position="5"/>
        <end position="272"/>
    </location>
</feature>
<comment type="similarity">
    <text evidence="2">Belongs to the NAD(P)-dependent epimerase/dehydratase family. Dihydroflavonol-4-reductase subfamily.</text>
</comment>
<evidence type="ECO:0000256" key="3">
    <source>
        <dbReference type="SAM" id="MobiDB-lite"/>
    </source>
</evidence>
<name>A0A9P8VPA7_9HYPO</name>
<proteinExistence type="inferred from homology"/>
<accession>A0A9P8VPA7</accession>
<dbReference type="CDD" id="cd05227">
    <property type="entry name" value="AR_SDR_e"/>
    <property type="match status" value="1"/>
</dbReference>
<dbReference type="OrthoDB" id="2735536at2759"/>
<evidence type="ECO:0000256" key="1">
    <source>
        <dbReference type="ARBA" id="ARBA00023002"/>
    </source>
</evidence>
<evidence type="ECO:0000313" key="5">
    <source>
        <dbReference type="EMBL" id="KAH6867582.1"/>
    </source>
</evidence>
<dbReference type="GO" id="GO:0016616">
    <property type="term" value="F:oxidoreductase activity, acting on the CH-OH group of donors, NAD or NADP as acceptor"/>
    <property type="evidence" value="ECO:0007669"/>
    <property type="project" value="TreeGrafter"/>
</dbReference>
<evidence type="ECO:0000259" key="4">
    <source>
        <dbReference type="Pfam" id="PF01370"/>
    </source>
</evidence>
<feature type="region of interest" description="Disordered" evidence="3">
    <location>
        <begin position="301"/>
        <end position="320"/>
    </location>
</feature>
<dbReference type="PANTHER" id="PTHR10366:SF564">
    <property type="entry name" value="STEROL-4-ALPHA-CARBOXYLATE 3-DEHYDROGENASE, DECARBOXYLATING"/>
    <property type="match status" value="1"/>
</dbReference>
<reference evidence="5 6" key="1">
    <citation type="journal article" date="2021" name="Nat. Commun.">
        <title>Genetic determinants of endophytism in the Arabidopsis root mycobiome.</title>
        <authorList>
            <person name="Mesny F."/>
            <person name="Miyauchi S."/>
            <person name="Thiergart T."/>
            <person name="Pickel B."/>
            <person name="Atanasova L."/>
            <person name="Karlsson M."/>
            <person name="Huettel B."/>
            <person name="Barry K.W."/>
            <person name="Haridas S."/>
            <person name="Chen C."/>
            <person name="Bauer D."/>
            <person name="Andreopoulos W."/>
            <person name="Pangilinan J."/>
            <person name="LaButti K."/>
            <person name="Riley R."/>
            <person name="Lipzen A."/>
            <person name="Clum A."/>
            <person name="Drula E."/>
            <person name="Henrissat B."/>
            <person name="Kohler A."/>
            <person name="Grigoriev I.V."/>
            <person name="Martin F.M."/>
            <person name="Hacquard S."/>
        </authorList>
    </citation>
    <scope>NUCLEOTIDE SEQUENCE [LARGE SCALE GENOMIC DNA]</scope>
    <source>
        <strain evidence="5 6">MPI-CAGE-CH-0241</strain>
    </source>
</reference>
<dbReference type="SUPFAM" id="SSF51735">
    <property type="entry name" value="NAD(P)-binding Rossmann-fold domains"/>
    <property type="match status" value="1"/>
</dbReference>
<gene>
    <name evidence="5" type="ORF">B0T10DRAFT_502315</name>
</gene>
<comment type="caution">
    <text evidence="5">The sequence shown here is derived from an EMBL/GenBank/DDBJ whole genome shotgun (WGS) entry which is preliminary data.</text>
</comment>
<dbReference type="InterPro" id="IPR036291">
    <property type="entry name" value="NAD(P)-bd_dom_sf"/>
</dbReference>
<sequence>MAQRVLLTGANGFIAQHILSQLLEAGHSVRAVVRSQAKADQLRGSFAKDVSLQRLDFALVPDITAPSAFDNALASKPPFDTVLHTASPFNYRQVTNNLEFLEPAQKGTVEILQGITRVAPSVRRVVLTSSIASVMDFSAPKETNPAKIYTAEDWNPITWEAALSATVINAAYVASKKFAEKAAWDFIADKRPGFDLVVINPTMVYGPLYDPAIFNSPQELNQSNFGLWKNFLRPDLSSSSPIPADTLHLYADVRDVARAHTLSVTTPEASGKRFIISAGRISNQRIANIFRHALKGLESRIPKGEPEKEALPEGSYGADSSPAQNVLGLKFHSEEETFTQVAKQLVLIEERSQNK</sequence>
<feature type="compositionally biased region" description="Basic and acidic residues" evidence="3">
    <location>
        <begin position="301"/>
        <end position="311"/>
    </location>
</feature>
<dbReference type="InterPro" id="IPR001509">
    <property type="entry name" value="Epimerase_deHydtase"/>
</dbReference>
<keyword evidence="1" id="KW-0560">Oxidoreductase</keyword>
<protein>
    <submittedName>
        <fullName evidence="5">NAD dependent epimerase/dehydratase</fullName>
    </submittedName>
</protein>
<keyword evidence="6" id="KW-1185">Reference proteome</keyword>
<dbReference type="PANTHER" id="PTHR10366">
    <property type="entry name" value="NAD DEPENDENT EPIMERASE/DEHYDRATASE"/>
    <property type="match status" value="1"/>
</dbReference>
<dbReference type="InterPro" id="IPR050425">
    <property type="entry name" value="NAD(P)_dehydrat-like"/>
</dbReference>
<organism evidence="5 6">
    <name type="scientific">Thelonectria olida</name>
    <dbReference type="NCBI Taxonomy" id="1576542"/>
    <lineage>
        <taxon>Eukaryota</taxon>
        <taxon>Fungi</taxon>
        <taxon>Dikarya</taxon>
        <taxon>Ascomycota</taxon>
        <taxon>Pezizomycotina</taxon>
        <taxon>Sordariomycetes</taxon>
        <taxon>Hypocreomycetidae</taxon>
        <taxon>Hypocreales</taxon>
        <taxon>Nectriaceae</taxon>
        <taxon>Thelonectria</taxon>
    </lineage>
</organism>
<evidence type="ECO:0000313" key="6">
    <source>
        <dbReference type="Proteomes" id="UP000777438"/>
    </source>
</evidence>
<dbReference type="Proteomes" id="UP000777438">
    <property type="component" value="Unassembled WGS sequence"/>
</dbReference>
<dbReference type="AlphaFoldDB" id="A0A9P8VPA7"/>
<dbReference type="Pfam" id="PF01370">
    <property type="entry name" value="Epimerase"/>
    <property type="match status" value="1"/>
</dbReference>
<evidence type="ECO:0000256" key="2">
    <source>
        <dbReference type="ARBA" id="ARBA00023445"/>
    </source>
</evidence>